<comment type="caution">
    <text evidence="2">The sequence shown here is derived from an EMBL/GenBank/DDBJ whole genome shotgun (WGS) entry which is preliminary data.</text>
</comment>
<evidence type="ECO:0000313" key="3">
    <source>
        <dbReference type="Proteomes" id="UP001163046"/>
    </source>
</evidence>
<feature type="domain" description="AP5B1 middle" evidence="1">
    <location>
        <begin position="311"/>
        <end position="460"/>
    </location>
</feature>
<dbReference type="Proteomes" id="UP001163046">
    <property type="component" value="Unassembled WGS sequence"/>
</dbReference>
<dbReference type="GO" id="GO:0016197">
    <property type="term" value="P:endosomal transport"/>
    <property type="evidence" value="ECO:0007669"/>
    <property type="project" value="InterPro"/>
</dbReference>
<gene>
    <name evidence="2" type="primary">AP5B1_6</name>
    <name evidence="2" type="ORF">OS493_036315</name>
</gene>
<dbReference type="PANTHER" id="PTHR34033:SF1">
    <property type="entry name" value="AP-5 COMPLEX SUBUNIT BETA-1"/>
    <property type="match status" value="1"/>
</dbReference>
<name>A0A9W9Z6Q3_9CNID</name>
<dbReference type="InterPro" id="IPR038741">
    <property type="entry name" value="AP5B1"/>
</dbReference>
<proteinExistence type="predicted"/>
<dbReference type="GO" id="GO:0005765">
    <property type="term" value="C:lysosomal membrane"/>
    <property type="evidence" value="ECO:0007669"/>
    <property type="project" value="TreeGrafter"/>
</dbReference>
<dbReference type="OrthoDB" id="646197at2759"/>
<dbReference type="EMBL" id="MU826409">
    <property type="protein sequence ID" value="KAJ7376201.1"/>
    <property type="molecule type" value="Genomic_DNA"/>
</dbReference>
<dbReference type="PANTHER" id="PTHR34033">
    <property type="entry name" value="AP-5 COMPLEX SUBUNIT BETA-1"/>
    <property type="match status" value="1"/>
</dbReference>
<dbReference type="Pfam" id="PF21588">
    <property type="entry name" value="AP5B1_middle"/>
    <property type="match status" value="2"/>
</dbReference>
<dbReference type="GO" id="GO:0030119">
    <property type="term" value="C:AP-type membrane coat adaptor complex"/>
    <property type="evidence" value="ECO:0007669"/>
    <property type="project" value="TreeGrafter"/>
</dbReference>
<protein>
    <submittedName>
        <fullName evidence="2">Endosomal transport</fullName>
    </submittedName>
</protein>
<accession>A0A9W9Z6Q3</accession>
<dbReference type="AlphaFoldDB" id="A0A9W9Z6Q3"/>
<reference evidence="2" key="1">
    <citation type="submission" date="2023-01" db="EMBL/GenBank/DDBJ databases">
        <title>Genome assembly of the deep-sea coral Lophelia pertusa.</title>
        <authorList>
            <person name="Herrera S."/>
            <person name="Cordes E."/>
        </authorList>
    </citation>
    <scope>NUCLEOTIDE SEQUENCE</scope>
    <source>
        <strain evidence="2">USNM1676648</strain>
        <tissue evidence="2">Polyp</tissue>
    </source>
</reference>
<keyword evidence="3" id="KW-1185">Reference proteome</keyword>
<evidence type="ECO:0000259" key="1">
    <source>
        <dbReference type="Pfam" id="PF21588"/>
    </source>
</evidence>
<dbReference type="InterPro" id="IPR048979">
    <property type="entry name" value="AP5B1_middle"/>
</dbReference>
<evidence type="ECO:0000313" key="2">
    <source>
        <dbReference type="EMBL" id="KAJ7376201.1"/>
    </source>
</evidence>
<feature type="domain" description="AP5B1 middle" evidence="1">
    <location>
        <begin position="111"/>
        <end position="310"/>
    </location>
</feature>
<sequence length="553" mass="62324">MSVSMGMEMSYPGLLHAKLDHLYAKCAVENSPIFQSYMVLFVTVLRHAIELLLQESANKLDDSCVNNLLTSRTEPLKPLYLPKQALQQLLPVTIQAKAFSSRSLTLPENVDTRELKRAISFLMDNIGFLNTTGLFHVMFQLMQCVKLAELAPNTFKSQFITWVSTADLSVFHVLLLLKLKFLEDLFLEGDELLLLQRMLLVSSQPTLPQGQRLLCFEWLMYFPTDEDTPEFQPSVPHCLDYSQFNFFYPSVFDSLDITLVKLKVLCLCLDHETLNLPDSMGVPLMQCLVPLLKRVQQGIGGKTVVALFRITDHPQFIPHTVDLLNSVSVITPDSTFPTDLLRSLSERVVSQSVESVLPNLTHHLKLLSLAMRGTDIFPTPTIRFLVQILEKSEIARNGNWSVGNCILAVCYSVLLHHHSSATVTELGNLLLFICATYRDIDIRDRARFYYCLLTNVSSKKCSRILASETAKLGLPHIIAEDITTSTFPVPPPVKHVSTPFLKLTRVPQAECEGSLTDMKSSASDELKEFTNTRGLLDQYLKMLDGTTYSKKYP</sequence>
<organism evidence="2 3">
    <name type="scientific">Desmophyllum pertusum</name>
    <dbReference type="NCBI Taxonomy" id="174260"/>
    <lineage>
        <taxon>Eukaryota</taxon>
        <taxon>Metazoa</taxon>
        <taxon>Cnidaria</taxon>
        <taxon>Anthozoa</taxon>
        <taxon>Hexacorallia</taxon>
        <taxon>Scleractinia</taxon>
        <taxon>Caryophylliina</taxon>
        <taxon>Caryophylliidae</taxon>
        <taxon>Desmophyllum</taxon>
    </lineage>
</organism>